<dbReference type="PATRIC" id="fig|1454003.3.peg.2512"/>
<dbReference type="InterPro" id="IPR044722">
    <property type="entry name" value="SecA_SF2_C"/>
</dbReference>
<dbReference type="Proteomes" id="UP000021816">
    <property type="component" value="Unassembled WGS sequence"/>
</dbReference>
<dbReference type="CDD" id="cd17928">
    <property type="entry name" value="DEXDc_SecA"/>
    <property type="match status" value="1"/>
</dbReference>
<dbReference type="Pfam" id="PF07517">
    <property type="entry name" value="SecA_DEAD"/>
    <property type="match status" value="1"/>
</dbReference>
<dbReference type="EC" id="7.4.2.8" evidence="11"/>
<dbReference type="SMART" id="SM00958">
    <property type="entry name" value="SecA_PP_bind"/>
    <property type="match status" value="1"/>
</dbReference>
<dbReference type="InterPro" id="IPR014001">
    <property type="entry name" value="Helicase_ATP-bd"/>
</dbReference>
<dbReference type="PROSITE" id="PS51192">
    <property type="entry name" value="HELICASE_ATP_BIND_1"/>
    <property type="match status" value="1"/>
</dbReference>
<dbReference type="InterPro" id="IPR011115">
    <property type="entry name" value="SecA_DEAD"/>
</dbReference>
<keyword evidence="6 11" id="KW-0067">ATP-binding</keyword>
<evidence type="ECO:0000256" key="8">
    <source>
        <dbReference type="ARBA" id="ARBA00022967"/>
    </source>
</evidence>
<dbReference type="PROSITE" id="PS01312">
    <property type="entry name" value="SECA"/>
    <property type="match status" value="1"/>
</dbReference>
<dbReference type="GO" id="GO:0065002">
    <property type="term" value="P:intracellular protein transmembrane transport"/>
    <property type="evidence" value="ECO:0007669"/>
    <property type="project" value="UniProtKB-UniRule"/>
</dbReference>
<dbReference type="GO" id="GO:0017038">
    <property type="term" value="P:protein import"/>
    <property type="evidence" value="ECO:0007669"/>
    <property type="project" value="InterPro"/>
</dbReference>
<comment type="caution">
    <text evidence="15">The sequence shown here is derived from an EMBL/GenBank/DDBJ whole genome shotgun (WGS) entry which is preliminary data.</text>
</comment>
<dbReference type="InterPro" id="IPR014018">
    <property type="entry name" value="SecA_motor_DEAD"/>
</dbReference>
<feature type="binding site" evidence="11">
    <location>
        <position position="119"/>
    </location>
    <ligand>
        <name>ATP</name>
        <dbReference type="ChEBI" id="CHEBI:30616"/>
    </ligand>
</feature>
<dbReference type="PROSITE" id="PS51196">
    <property type="entry name" value="SECA_MOTOR_DEAD"/>
    <property type="match status" value="1"/>
</dbReference>
<evidence type="ECO:0000313" key="16">
    <source>
        <dbReference type="Proteomes" id="UP000021816"/>
    </source>
</evidence>
<dbReference type="PANTHER" id="PTHR30612">
    <property type="entry name" value="SECA INNER MEMBRANE COMPONENT OF SEC PROTEIN SECRETION SYSTEM"/>
    <property type="match status" value="1"/>
</dbReference>
<keyword evidence="10 11" id="KW-0472">Membrane</keyword>
<evidence type="ECO:0000256" key="5">
    <source>
        <dbReference type="ARBA" id="ARBA00022741"/>
    </source>
</evidence>
<dbReference type="InterPro" id="IPR000185">
    <property type="entry name" value="SecA"/>
</dbReference>
<dbReference type="GO" id="GO:0008564">
    <property type="term" value="F:protein-exporting ATPase activity"/>
    <property type="evidence" value="ECO:0007669"/>
    <property type="project" value="UniProtKB-EC"/>
</dbReference>
<dbReference type="GO" id="GO:0006605">
    <property type="term" value="P:protein targeting"/>
    <property type="evidence" value="ECO:0007669"/>
    <property type="project" value="UniProtKB-UniRule"/>
</dbReference>
<dbReference type="InterPro" id="IPR036670">
    <property type="entry name" value="SecA_X-link_sf"/>
</dbReference>
<evidence type="ECO:0000256" key="11">
    <source>
        <dbReference type="HAMAP-Rule" id="MF_01382"/>
    </source>
</evidence>
<evidence type="ECO:0000256" key="7">
    <source>
        <dbReference type="ARBA" id="ARBA00022927"/>
    </source>
</evidence>
<dbReference type="GO" id="GO:0005886">
    <property type="term" value="C:plasma membrane"/>
    <property type="evidence" value="ECO:0007669"/>
    <property type="project" value="UniProtKB-SubCell"/>
</dbReference>
<comment type="subunit">
    <text evidence="11">Monomer and homodimer. Part of the essential Sec protein translocation apparatus which comprises SecA, SecYEG and auxiliary proteins SecDF-YajC and YidC.</text>
</comment>
<feature type="domain" description="SecA family profile" evidence="14">
    <location>
        <begin position="35"/>
        <end position="669"/>
    </location>
</feature>
<feature type="domain" description="Helicase C-terminal" evidence="13">
    <location>
        <begin position="477"/>
        <end position="642"/>
    </location>
</feature>
<gene>
    <name evidence="11" type="primary">secA</name>
    <name evidence="15" type="ORF">AW10_02461</name>
</gene>
<protein>
    <recommendedName>
        <fullName evidence="11">Protein translocase subunit SecA</fullName>
        <ecNumber evidence="11">7.4.2.8</ecNumber>
    </recommendedName>
</protein>
<dbReference type="GO" id="GO:0031522">
    <property type="term" value="C:cell envelope Sec protein transport complex"/>
    <property type="evidence" value="ECO:0007669"/>
    <property type="project" value="TreeGrafter"/>
</dbReference>
<dbReference type="SUPFAM" id="SSF81767">
    <property type="entry name" value="Pre-protein crosslinking domain of SecA"/>
    <property type="match status" value="1"/>
</dbReference>
<keyword evidence="9 11" id="KW-0811">Translocation</keyword>
<dbReference type="FunFam" id="3.40.50.300:FF:000429">
    <property type="entry name" value="Preprotein translocase subunit SecA"/>
    <property type="match status" value="1"/>
</dbReference>
<keyword evidence="3 11" id="KW-0963">Cytoplasm</keyword>
<evidence type="ECO:0000256" key="2">
    <source>
        <dbReference type="ARBA" id="ARBA00022475"/>
    </source>
</evidence>
<evidence type="ECO:0000256" key="10">
    <source>
        <dbReference type="ARBA" id="ARBA00023136"/>
    </source>
</evidence>
<dbReference type="GO" id="GO:0005524">
    <property type="term" value="F:ATP binding"/>
    <property type="evidence" value="ECO:0007669"/>
    <property type="project" value="UniProtKB-UniRule"/>
</dbReference>
<keyword evidence="1 11" id="KW-0813">Transport</keyword>
<dbReference type="InterPro" id="IPR020937">
    <property type="entry name" value="SecA_CS"/>
</dbReference>
<comment type="similarity">
    <text evidence="11">Belongs to the SecA family.</text>
</comment>
<keyword evidence="4" id="KW-0997">Cell inner membrane</keyword>
<dbReference type="GO" id="GO:0005829">
    <property type="term" value="C:cytosol"/>
    <property type="evidence" value="ECO:0007669"/>
    <property type="project" value="TreeGrafter"/>
</dbReference>
<reference evidence="15 16" key="1">
    <citation type="submission" date="2014-02" db="EMBL/GenBank/DDBJ databases">
        <title>Expanding our view of genomic diversity in Candidatus Accumulibacter clades.</title>
        <authorList>
            <person name="Skennerton C.T."/>
            <person name="Barr J.J."/>
            <person name="Slater F.R."/>
            <person name="Bond P.L."/>
            <person name="Tyson G.W."/>
        </authorList>
    </citation>
    <scope>NUCLEOTIDE SEQUENCE [LARGE SCALE GENOMIC DNA]</scope>
    <source>
        <strain evidence="16">BA-92</strain>
    </source>
</reference>
<dbReference type="SMART" id="SM00957">
    <property type="entry name" value="SecA_DEAD"/>
    <property type="match status" value="1"/>
</dbReference>
<accession>A0A011PQ87</accession>
<dbReference type="PROSITE" id="PS51194">
    <property type="entry name" value="HELICASE_CTER"/>
    <property type="match status" value="1"/>
</dbReference>
<evidence type="ECO:0000256" key="3">
    <source>
        <dbReference type="ARBA" id="ARBA00022490"/>
    </source>
</evidence>
<dbReference type="Pfam" id="PF01043">
    <property type="entry name" value="SecA_PP_bind"/>
    <property type="match status" value="1"/>
</dbReference>
<sequence>MSRALLDRWQVHEFAPGLYAERRDLKDGRLDRFIGRLLGRCAQAGSPLRGRDLRRFAERVQALDAALLAIDEDGLRSRALAVRTALAVEGLAEGPLAECFALVREVCSRRLGLRHYPVQLMGGYAMLAGALAEMQTGEGKTLTAVLPAVAVALAGAPVHVITVNPYLAARDAEYLAPVYEFFGLRVGLIVPDLETAQRVEAYAADVTYCVNKDLVFDYLRDRITQKRVRAGPRALLDGWLAGPRSQSQTQLPTQTPGRASVLLRGLYFAIVDEADSVLIDEARTPLIISSDVDDPNGRALYEQALALASSLKSKGHYLLRPKERSIELTDAGRAAVGDFACGLPGLWRIPRAREELVEQGLSALHLFQLDRHYIISDDKVQIVDEYTGRVMADRSWERGLHQMIEVKEALAISKRRDTISRITYQRFFRRYLCLAGMSGTATEVAPEMRSVYAMDVLRIPPNRPVVRRDLGQRVFLDSDSRWAAVVRRAGEMSTAGRAVLIGTRSVAASELASLRLSAAGLAHEVLNARQDQREAEIIAEAGQPGRITVATNMAGRGTDILLSPQVRQAGGLHVILSEYHDSARIDRQLFGRAGRQGDPGSCEAIVSLDDELFLAHASALLGCLRGRVSEAGLLPAPLARLLRQTAQTAAERQNSQIRRQTVEMDKRVEQSLAFAGRGE</sequence>
<keyword evidence="8 11" id="KW-1278">Translocase</keyword>
<dbReference type="CDD" id="cd18803">
    <property type="entry name" value="SF2_C_secA"/>
    <property type="match status" value="1"/>
</dbReference>
<dbReference type="AlphaFoldDB" id="A0A011PQ87"/>
<feature type="binding site" evidence="11">
    <location>
        <position position="559"/>
    </location>
    <ligand>
        <name>ATP</name>
        <dbReference type="ChEBI" id="CHEBI:30616"/>
    </ligand>
</feature>
<keyword evidence="2 11" id="KW-1003">Cell membrane</keyword>
<dbReference type="EMBL" id="JEMX01000059">
    <property type="protein sequence ID" value="EXI79187.1"/>
    <property type="molecule type" value="Genomic_DNA"/>
</dbReference>
<evidence type="ECO:0000259" key="12">
    <source>
        <dbReference type="PROSITE" id="PS51192"/>
    </source>
</evidence>
<evidence type="ECO:0000256" key="9">
    <source>
        <dbReference type="ARBA" id="ARBA00023010"/>
    </source>
</evidence>
<evidence type="ECO:0000256" key="1">
    <source>
        <dbReference type="ARBA" id="ARBA00022448"/>
    </source>
</evidence>
<dbReference type="PRINTS" id="PR00906">
    <property type="entry name" value="SECA"/>
</dbReference>
<evidence type="ECO:0000256" key="6">
    <source>
        <dbReference type="ARBA" id="ARBA00022840"/>
    </source>
</evidence>
<proteinExistence type="inferred from homology"/>
<evidence type="ECO:0000313" key="15">
    <source>
        <dbReference type="EMBL" id="EXI79187.1"/>
    </source>
</evidence>
<dbReference type="Gene3D" id="3.40.50.300">
    <property type="entry name" value="P-loop containing nucleotide triphosphate hydrolases"/>
    <property type="match status" value="2"/>
</dbReference>
<name>A0A011PQ87_9PROT</name>
<dbReference type="GO" id="GO:0043952">
    <property type="term" value="P:protein transport by the Sec complex"/>
    <property type="evidence" value="ECO:0007669"/>
    <property type="project" value="TreeGrafter"/>
</dbReference>
<evidence type="ECO:0000259" key="13">
    <source>
        <dbReference type="PROSITE" id="PS51194"/>
    </source>
</evidence>
<dbReference type="PANTHER" id="PTHR30612:SF0">
    <property type="entry name" value="CHLOROPLAST PROTEIN-TRANSPORTING ATPASE"/>
    <property type="match status" value="1"/>
</dbReference>
<dbReference type="SUPFAM" id="SSF52540">
    <property type="entry name" value="P-loop containing nucleoside triphosphate hydrolases"/>
    <property type="match status" value="2"/>
</dbReference>
<comment type="function">
    <text evidence="11">Part of the Sec protein translocase complex. Interacts with the SecYEG preprotein conducting channel. Has a central role in coupling the hydrolysis of ATP to the transfer of proteins into and across the cell membrane, serving both as a receptor for the preprotein-SecB complex and as an ATP-driven molecular motor driving the stepwise translocation of polypeptide chains across the membrane.</text>
</comment>
<feature type="binding site" evidence="11">
    <location>
        <begin position="137"/>
        <end position="141"/>
    </location>
    <ligand>
        <name>ATP</name>
        <dbReference type="ChEBI" id="CHEBI:30616"/>
    </ligand>
</feature>
<dbReference type="InterPro" id="IPR027417">
    <property type="entry name" value="P-loop_NTPase"/>
</dbReference>
<comment type="subcellular location">
    <subcellularLocation>
        <location evidence="11">Cell membrane</location>
        <topology evidence="11">Peripheral membrane protein</topology>
        <orientation evidence="11">Cytoplasmic side</orientation>
    </subcellularLocation>
    <subcellularLocation>
        <location evidence="11">Cytoplasm</location>
    </subcellularLocation>
    <text evidence="11">Distribution is 50-50.</text>
</comment>
<dbReference type="InterPro" id="IPR011130">
    <property type="entry name" value="SecA_preprotein_X-link_dom"/>
</dbReference>
<dbReference type="Gene3D" id="3.90.1440.10">
    <property type="entry name" value="SecA, preprotein cross-linking domain"/>
    <property type="match status" value="1"/>
</dbReference>
<dbReference type="Pfam" id="PF21090">
    <property type="entry name" value="P-loop_SecA"/>
    <property type="match status" value="1"/>
</dbReference>
<feature type="domain" description="Helicase ATP-binding" evidence="12">
    <location>
        <begin position="121"/>
        <end position="311"/>
    </location>
</feature>
<organism evidence="15 16">
    <name type="scientific">Candidatus Accumulibacter appositus</name>
    <dbReference type="NCBI Taxonomy" id="1454003"/>
    <lineage>
        <taxon>Bacteria</taxon>
        <taxon>Pseudomonadati</taxon>
        <taxon>Pseudomonadota</taxon>
        <taxon>Betaproteobacteria</taxon>
        <taxon>Candidatus Accumulibacter</taxon>
    </lineage>
</organism>
<dbReference type="InterPro" id="IPR001650">
    <property type="entry name" value="Helicase_C-like"/>
</dbReference>
<dbReference type="STRING" id="1454003.AW10_02461"/>
<comment type="catalytic activity">
    <reaction evidence="11">
        <text>ATP + H2O + cellular proteinSide 1 = ADP + phosphate + cellular proteinSide 2.</text>
        <dbReference type="EC" id="7.4.2.8"/>
    </reaction>
</comment>
<keyword evidence="5 11" id="KW-0547">Nucleotide-binding</keyword>
<evidence type="ECO:0000259" key="14">
    <source>
        <dbReference type="PROSITE" id="PS51196"/>
    </source>
</evidence>
<keyword evidence="7 11" id="KW-0653">Protein transport</keyword>
<dbReference type="HAMAP" id="MF_01382">
    <property type="entry name" value="SecA"/>
    <property type="match status" value="1"/>
</dbReference>
<evidence type="ECO:0000256" key="4">
    <source>
        <dbReference type="ARBA" id="ARBA00022519"/>
    </source>
</evidence>